<dbReference type="RefSeq" id="WP_107010688.1">
    <property type="nucleotide sequence ID" value="NZ_CP028136.1"/>
</dbReference>
<evidence type="ECO:0000259" key="1">
    <source>
        <dbReference type="Pfam" id="PF00535"/>
    </source>
</evidence>
<dbReference type="InterPro" id="IPR029044">
    <property type="entry name" value="Nucleotide-diphossugar_trans"/>
</dbReference>
<organism evidence="2 3">
    <name type="scientific">Christiangramia fulva</name>
    <dbReference type="NCBI Taxonomy" id="2126553"/>
    <lineage>
        <taxon>Bacteria</taxon>
        <taxon>Pseudomonadati</taxon>
        <taxon>Bacteroidota</taxon>
        <taxon>Flavobacteriia</taxon>
        <taxon>Flavobacteriales</taxon>
        <taxon>Flavobacteriaceae</taxon>
        <taxon>Christiangramia</taxon>
    </lineage>
</organism>
<dbReference type="OrthoDB" id="597270at2"/>
<feature type="domain" description="Glycosyltransferase 2-like" evidence="1">
    <location>
        <begin position="6"/>
        <end position="163"/>
    </location>
</feature>
<dbReference type="InterPro" id="IPR001173">
    <property type="entry name" value="Glyco_trans_2-like"/>
</dbReference>
<reference evidence="3" key="1">
    <citation type="submission" date="2018-03" db="EMBL/GenBank/DDBJ databases">
        <title>Gramella fulva sp. nov., isolated from a dry surface of tidal flat.</title>
        <authorList>
            <person name="Hwang S.H."/>
            <person name="Hwang W.M."/>
            <person name="Kang K."/>
            <person name="Ahn T.-Y."/>
        </authorList>
    </citation>
    <scope>NUCLEOTIDE SEQUENCE [LARGE SCALE GENOMIC DNA]</scope>
    <source>
        <strain evidence="3">SH35</strain>
    </source>
</reference>
<dbReference type="PANTHER" id="PTHR43685:SF11">
    <property type="entry name" value="GLYCOSYLTRANSFERASE TAGX-RELATED"/>
    <property type="match status" value="1"/>
</dbReference>
<evidence type="ECO:0000313" key="3">
    <source>
        <dbReference type="Proteomes" id="UP000241507"/>
    </source>
</evidence>
<dbReference type="EMBL" id="CP028136">
    <property type="protein sequence ID" value="AVR43902.1"/>
    <property type="molecule type" value="Genomic_DNA"/>
</dbReference>
<dbReference type="InterPro" id="IPR050834">
    <property type="entry name" value="Glycosyltransf_2"/>
</dbReference>
<keyword evidence="3" id="KW-1185">Reference proteome</keyword>
<dbReference type="AlphaFoldDB" id="A0A2R3Z0V8"/>
<proteinExistence type="predicted"/>
<sequence>MNDLVSIIIPTFNRAHFLRQSLASVKNQTYPNWECLVVDDGSQDETEAMLREISEKDSRFCYLKRPSERKKGAACCRNIGLEKSKGNFIQYLDSDDTIAPDKLAVHVGLLKQKDEFSMATCKWGRFYSKSDKVIVHEQMPTYFSTRHPIELLNIFGNTQSYLPVHSYFITSALSEKAGKWNEHLSNNDDGEYFTRIILNSSSIHFTNKTSVLYRAGANERLSNLEKRDQVKSYIRGWKIIDKTLSSYIKKNNHSLVKYAAGNLYDKLKNSSNKDLLEKEKEFFSKKRNTSSHYFLKLLYKLKIWKPLRKISL</sequence>
<evidence type="ECO:0000313" key="2">
    <source>
        <dbReference type="EMBL" id="AVR43902.1"/>
    </source>
</evidence>
<dbReference type="CDD" id="cd00761">
    <property type="entry name" value="Glyco_tranf_GTA_type"/>
    <property type="match status" value="1"/>
</dbReference>
<dbReference type="Gene3D" id="3.90.550.10">
    <property type="entry name" value="Spore Coat Polysaccharide Biosynthesis Protein SpsA, Chain A"/>
    <property type="match status" value="1"/>
</dbReference>
<dbReference type="Proteomes" id="UP000241507">
    <property type="component" value="Chromosome"/>
</dbReference>
<dbReference type="Pfam" id="PF00535">
    <property type="entry name" value="Glycos_transf_2"/>
    <property type="match status" value="1"/>
</dbReference>
<gene>
    <name evidence="2" type="ORF">C7S20_00660</name>
</gene>
<dbReference type="KEGG" id="grs:C7S20_00660"/>
<dbReference type="SUPFAM" id="SSF53448">
    <property type="entry name" value="Nucleotide-diphospho-sugar transferases"/>
    <property type="match status" value="1"/>
</dbReference>
<accession>A0A2R3Z0V8</accession>
<protein>
    <recommendedName>
        <fullName evidence="1">Glycosyltransferase 2-like domain-containing protein</fullName>
    </recommendedName>
</protein>
<name>A0A2R3Z0V8_9FLAO</name>
<dbReference type="PANTHER" id="PTHR43685">
    <property type="entry name" value="GLYCOSYLTRANSFERASE"/>
    <property type="match status" value="1"/>
</dbReference>